<evidence type="ECO:0000313" key="2">
    <source>
        <dbReference type="Proteomes" id="UP000291106"/>
    </source>
</evidence>
<keyword evidence="2" id="KW-1185">Reference proteome</keyword>
<dbReference type="RefSeq" id="WP_130602597.1">
    <property type="nucleotide sequence ID" value="NZ_CP036200.1"/>
</dbReference>
<dbReference type="KEGG" id="smai:EXU30_18675"/>
<reference evidence="1 2" key="1">
    <citation type="submission" date="2019-02" db="EMBL/GenBank/DDBJ databases">
        <title>Shewanella sp. D4-2 isolated from Dokdo Island.</title>
        <authorList>
            <person name="Baek K."/>
        </authorList>
    </citation>
    <scope>NUCLEOTIDE SEQUENCE [LARGE SCALE GENOMIC DNA]</scope>
    <source>
        <strain evidence="1 2">D4-2</strain>
    </source>
</reference>
<organism evidence="1 2">
    <name type="scientific">Shewanella maritima</name>
    <dbReference type="NCBI Taxonomy" id="2520507"/>
    <lineage>
        <taxon>Bacteria</taxon>
        <taxon>Pseudomonadati</taxon>
        <taxon>Pseudomonadota</taxon>
        <taxon>Gammaproteobacteria</taxon>
        <taxon>Alteromonadales</taxon>
        <taxon>Shewanellaceae</taxon>
        <taxon>Shewanella</taxon>
    </lineage>
</organism>
<dbReference type="AlphaFoldDB" id="A0A411PLQ4"/>
<dbReference type="EMBL" id="CP036200">
    <property type="protein sequence ID" value="QBF84462.1"/>
    <property type="molecule type" value="Genomic_DNA"/>
</dbReference>
<accession>A0A411PLQ4</accession>
<gene>
    <name evidence="1" type="ORF">EXU30_18675</name>
</gene>
<sequence length="246" mass="26546">MTLALTALTLAGCTSNFVNEIDAYPSDNSEYLAIKTGIAQSDIEQYCHQAPALSCTLDVTGNIQARVQLNYRFANWDSGGYEQVIISGSVIPQVKMVKSKLASAKHSGKAEPTLAPELTLKLGFGVAVEQVLAGDTDLLSLTHEKAAYGLSGGRGYRDKTVRGKVNGEFVHVTLPGKTATYAVRTDESVTFADPEQVITLLQATNKLQLNSLSASHGRYEFDIPLSDDAKQVLLKLANFQHVINNN</sequence>
<name>A0A411PLQ4_9GAMM</name>
<protein>
    <submittedName>
        <fullName evidence="1">Uncharacterized protein</fullName>
    </submittedName>
</protein>
<evidence type="ECO:0000313" key="1">
    <source>
        <dbReference type="EMBL" id="QBF84462.1"/>
    </source>
</evidence>
<proteinExistence type="predicted"/>
<dbReference type="Proteomes" id="UP000291106">
    <property type="component" value="Chromosome"/>
</dbReference>